<dbReference type="AlphaFoldDB" id="A0A398D1F0"/>
<comment type="caution">
    <text evidence="1">The sequence shown here is derived from an EMBL/GenBank/DDBJ whole genome shotgun (WGS) entry which is preliminary data.</text>
</comment>
<evidence type="ECO:0000313" key="1">
    <source>
        <dbReference type="EMBL" id="RIE08340.1"/>
    </source>
</evidence>
<evidence type="ECO:0008006" key="3">
    <source>
        <dbReference type="Google" id="ProtNLM"/>
    </source>
</evidence>
<organism evidence="1 2">
    <name type="scientific">Candidatus Cryosericum odellii</name>
    <dbReference type="NCBI Taxonomy" id="2290917"/>
    <lineage>
        <taxon>Bacteria</taxon>
        <taxon>Pseudomonadati</taxon>
        <taxon>Caldisericota/Cryosericota group</taxon>
        <taxon>Candidatus Cryosericota</taxon>
        <taxon>Candidatus Cryosericia</taxon>
        <taxon>Candidatus Cryosericales</taxon>
        <taxon>Candidatus Cryosericaceae</taxon>
        <taxon>Candidatus Cryosericum</taxon>
    </lineage>
</organism>
<accession>A0A398D1F0</accession>
<name>A0A398D1F0_9BACT</name>
<sequence>MHPECVEEKARILMSRVGPTLGMHGGVLAGGTGLALHLGHRISGDLEFYTQQVFRSSGILEELRGFAGIVETVTMGDDAMTVQADGARLLLMQTLAPFGEPTTRLNGCDVAGVVDIAAMKLLAVSQGGMRSDFVDLYTVLQTVPFRKVARNALERYGVTALEPLVIGKGFVWFERANVEEDPVYVGTPVTWNHIRDFFQSSLRQFVFDLDAERQTLERGYNG</sequence>
<evidence type="ECO:0000313" key="2">
    <source>
        <dbReference type="Proteomes" id="UP000266489"/>
    </source>
</evidence>
<dbReference type="RefSeq" id="WP_119120316.1">
    <property type="nucleotide sequence ID" value="NZ_QXIU01000203.1"/>
</dbReference>
<proteinExistence type="predicted"/>
<gene>
    <name evidence="1" type="ORF">SMC5_08185</name>
</gene>
<protein>
    <recommendedName>
        <fullName evidence="3">Nucleotidyl transferase AbiEii/AbiGii toxin family protein</fullName>
    </recommendedName>
</protein>
<dbReference type="OrthoDB" id="9794849at2"/>
<dbReference type="Proteomes" id="UP000266489">
    <property type="component" value="Unassembled WGS sequence"/>
</dbReference>
<dbReference type="EMBL" id="QXIU01000203">
    <property type="protein sequence ID" value="RIE08340.1"/>
    <property type="molecule type" value="Genomic_DNA"/>
</dbReference>
<reference evidence="1 2" key="1">
    <citation type="submission" date="2018-09" db="EMBL/GenBank/DDBJ databases">
        <title>Discovery and Ecogenomic Context for Candidatus Cryosericales, a Global Caldiserica Order Active in Thawing Permafrost.</title>
        <authorList>
            <person name="Martinez M.A."/>
            <person name="Woodcroft B.J."/>
            <person name="Ignacio Espinoza J.C."/>
            <person name="Zayed A."/>
            <person name="Singleton C.M."/>
            <person name="Boyd J."/>
            <person name="Li Y.-F."/>
            <person name="Purvine S."/>
            <person name="Maughan H."/>
            <person name="Hodgkins S.B."/>
            <person name="Anderson D."/>
            <person name="Sederholm M."/>
            <person name="Temperton B."/>
            <person name="Saleska S.R."/>
            <person name="Tyson G.W."/>
            <person name="Rich V.I."/>
        </authorList>
    </citation>
    <scope>NUCLEOTIDE SEQUENCE [LARGE SCALE GENOMIC DNA]</scope>
    <source>
        <strain evidence="1 2">SMC5</strain>
    </source>
</reference>